<dbReference type="PANTHER" id="PTHR33823">
    <property type="entry name" value="RNA POLYMERASE-BINDING TRANSCRIPTION FACTOR DKSA-RELATED"/>
    <property type="match status" value="1"/>
</dbReference>
<dbReference type="EMBL" id="CP045851">
    <property type="protein sequence ID" value="QGG94714.1"/>
    <property type="molecule type" value="Genomic_DNA"/>
</dbReference>
<dbReference type="InterPro" id="IPR037187">
    <property type="entry name" value="DnaK_N"/>
</dbReference>
<evidence type="ECO:0000256" key="4">
    <source>
        <dbReference type="PROSITE-ProRule" id="PRU00510"/>
    </source>
</evidence>
<dbReference type="AlphaFoldDB" id="A0A5Q2RGE9"/>
<sequence length="114" mass="12042">MPDPDAEAARAQLEAERARVSERLAALVQNVEDLFAAAELEPPDDEHDPDGTTAYERAQFISMADAARARLAEIDAALDALDRGAYGTCAVCGGPIGAERLDALPGTTRCVRCA</sequence>
<organism evidence="6 7">
    <name type="scientific">Actinomarinicola tropica</name>
    <dbReference type="NCBI Taxonomy" id="2789776"/>
    <lineage>
        <taxon>Bacteria</taxon>
        <taxon>Bacillati</taxon>
        <taxon>Actinomycetota</taxon>
        <taxon>Acidimicrobiia</taxon>
        <taxon>Acidimicrobiales</taxon>
        <taxon>Iamiaceae</taxon>
        <taxon>Actinomarinicola</taxon>
    </lineage>
</organism>
<dbReference type="Proteomes" id="UP000334019">
    <property type="component" value="Chromosome"/>
</dbReference>
<keyword evidence="1" id="KW-0479">Metal-binding</keyword>
<dbReference type="InterPro" id="IPR000962">
    <property type="entry name" value="Znf_DskA_TraR"/>
</dbReference>
<evidence type="ECO:0000256" key="3">
    <source>
        <dbReference type="ARBA" id="ARBA00022833"/>
    </source>
</evidence>
<feature type="zinc finger region" description="dksA C4-type" evidence="4">
    <location>
        <begin position="89"/>
        <end position="113"/>
    </location>
</feature>
<feature type="domain" description="Zinc finger DksA/TraR C4-type" evidence="5">
    <location>
        <begin position="84"/>
        <end position="114"/>
    </location>
</feature>
<protein>
    <submittedName>
        <fullName evidence="6">TraR/DksA family transcriptional regulator</fullName>
    </submittedName>
</protein>
<reference evidence="6 7" key="1">
    <citation type="submission" date="2019-11" db="EMBL/GenBank/DDBJ databases">
        <authorList>
            <person name="He Y."/>
        </authorList>
    </citation>
    <scope>NUCLEOTIDE SEQUENCE [LARGE SCALE GENOMIC DNA]</scope>
    <source>
        <strain evidence="6 7">SCSIO 58843</strain>
    </source>
</reference>
<evidence type="ECO:0000313" key="6">
    <source>
        <dbReference type="EMBL" id="QGG94714.1"/>
    </source>
</evidence>
<dbReference type="GO" id="GO:0008270">
    <property type="term" value="F:zinc ion binding"/>
    <property type="evidence" value="ECO:0007669"/>
    <property type="project" value="UniProtKB-KW"/>
</dbReference>
<dbReference type="SUPFAM" id="SSF109635">
    <property type="entry name" value="DnaK suppressor protein DksA, alpha-hairpin domain"/>
    <property type="match status" value="1"/>
</dbReference>
<dbReference type="PANTHER" id="PTHR33823:SF2">
    <property type="entry name" value="RNA POLYMERASE-BINDING TRANSCRIPTION FACTOR DKSA"/>
    <property type="match status" value="1"/>
</dbReference>
<dbReference type="PROSITE" id="PS51128">
    <property type="entry name" value="ZF_DKSA_2"/>
    <property type="match status" value="1"/>
</dbReference>
<dbReference type="KEGG" id="atq:GH723_06100"/>
<gene>
    <name evidence="6" type="ORF">GH723_06100</name>
</gene>
<dbReference type="Gene3D" id="1.20.120.910">
    <property type="entry name" value="DksA, coiled-coil domain"/>
    <property type="match status" value="1"/>
</dbReference>
<dbReference type="Pfam" id="PF01258">
    <property type="entry name" value="zf-dskA_traR"/>
    <property type="match status" value="1"/>
</dbReference>
<dbReference type="SUPFAM" id="SSF57716">
    <property type="entry name" value="Glucocorticoid receptor-like (DNA-binding domain)"/>
    <property type="match status" value="1"/>
</dbReference>
<keyword evidence="3" id="KW-0862">Zinc</keyword>
<evidence type="ECO:0000313" key="7">
    <source>
        <dbReference type="Proteomes" id="UP000334019"/>
    </source>
</evidence>
<evidence type="ECO:0000259" key="5">
    <source>
        <dbReference type="Pfam" id="PF01258"/>
    </source>
</evidence>
<evidence type="ECO:0000256" key="2">
    <source>
        <dbReference type="ARBA" id="ARBA00022771"/>
    </source>
</evidence>
<keyword evidence="2" id="KW-0863">Zinc-finger</keyword>
<keyword evidence="7" id="KW-1185">Reference proteome</keyword>
<name>A0A5Q2RGE9_9ACTN</name>
<dbReference type="RefSeq" id="WP_153758820.1">
    <property type="nucleotide sequence ID" value="NZ_CP045851.1"/>
</dbReference>
<proteinExistence type="predicted"/>
<evidence type="ECO:0000256" key="1">
    <source>
        <dbReference type="ARBA" id="ARBA00022723"/>
    </source>
</evidence>
<accession>A0A5Q2RGE9</accession>